<dbReference type="Pfam" id="PF01490">
    <property type="entry name" value="Aa_trans"/>
    <property type="match status" value="2"/>
</dbReference>
<dbReference type="PANTHER" id="PTHR22950">
    <property type="entry name" value="AMINO ACID TRANSPORTER"/>
    <property type="match status" value="1"/>
</dbReference>
<feature type="transmembrane region" description="Helical" evidence="7">
    <location>
        <begin position="153"/>
        <end position="182"/>
    </location>
</feature>
<dbReference type="EMBL" id="LFJN01000011">
    <property type="protein sequence ID" value="KPI40829.1"/>
    <property type="molecule type" value="Genomic_DNA"/>
</dbReference>
<evidence type="ECO:0000313" key="10">
    <source>
        <dbReference type="Proteomes" id="UP000038010"/>
    </source>
</evidence>
<dbReference type="OrthoDB" id="655540at2759"/>
<feature type="transmembrane region" description="Helical" evidence="7">
    <location>
        <begin position="361"/>
        <end position="380"/>
    </location>
</feature>
<evidence type="ECO:0000256" key="4">
    <source>
        <dbReference type="ARBA" id="ARBA00022989"/>
    </source>
</evidence>
<name>A0A0N0NN07_9EURO</name>
<evidence type="ECO:0000256" key="3">
    <source>
        <dbReference type="ARBA" id="ARBA00022692"/>
    </source>
</evidence>
<keyword evidence="3 7" id="KW-0812">Transmembrane</keyword>
<feature type="domain" description="Amino acid transporter transmembrane" evidence="8">
    <location>
        <begin position="74"/>
        <end position="188"/>
    </location>
</feature>
<dbReference type="GO" id="GO:0016020">
    <property type="term" value="C:membrane"/>
    <property type="evidence" value="ECO:0007669"/>
    <property type="project" value="UniProtKB-SubCell"/>
</dbReference>
<keyword evidence="4 7" id="KW-1133">Transmembrane helix</keyword>
<dbReference type="GeneID" id="28731562"/>
<dbReference type="RefSeq" id="XP_018000792.1">
    <property type="nucleotide sequence ID" value="XM_018139682.1"/>
</dbReference>
<accession>A0A0N0NN07</accession>
<protein>
    <submittedName>
        <fullName evidence="9">Vacuolar amino acid transporter 1</fullName>
    </submittedName>
</protein>
<sequence>MQSRPALAVTQASDGSRARAKSTTTAAWHRANSYLETLGTRSHAGHASEQDVEREPLIPKDNPAAAGANDLHGGSTVTQTTLNSMNTLLGVGLLSLPLGFLYAGWLIGSLLLLTFALLTFYTAKLLARCMDSDPTCRSYIDIASRAYGPRGRLITIFLFNLITITACVALVILFADAMFALIPDLTRTQWKLYPGHWGLRLHGCARLAGRIWLRWTDGSLLHPAYTTLLPQDWSKMPLSLGLLMSPWTAHAILPNLYRDMAEPAKYGRAMAWAFGSTYLIDVTIAASGYLMYGSDTGDAIVNNVIRTTNSWALAVALTVLVALMPVSKVPLLSRPLVVMAEYAFGLVSDEQQESKNLLVHLLRCGVRILWVVILIAAAIMAPDLGIVMAFMGSAMCFTIAIILPLLFYLRIFAPKLSAAKKSVLVVLLVASSISALVGTVWACGFGSG</sequence>
<proteinExistence type="inferred from homology"/>
<feature type="domain" description="Amino acid transporter transmembrane" evidence="8">
    <location>
        <begin position="232"/>
        <end position="440"/>
    </location>
</feature>
<evidence type="ECO:0000256" key="5">
    <source>
        <dbReference type="ARBA" id="ARBA00023136"/>
    </source>
</evidence>
<dbReference type="AlphaFoldDB" id="A0A0N0NN07"/>
<keyword evidence="10" id="KW-1185">Reference proteome</keyword>
<organism evidence="9 10">
    <name type="scientific">Cyphellophora attinorum</name>
    <dbReference type="NCBI Taxonomy" id="1664694"/>
    <lineage>
        <taxon>Eukaryota</taxon>
        <taxon>Fungi</taxon>
        <taxon>Dikarya</taxon>
        <taxon>Ascomycota</taxon>
        <taxon>Pezizomycotina</taxon>
        <taxon>Eurotiomycetes</taxon>
        <taxon>Chaetothyriomycetidae</taxon>
        <taxon>Chaetothyriales</taxon>
        <taxon>Cyphellophoraceae</taxon>
        <taxon>Cyphellophora</taxon>
    </lineage>
</organism>
<comment type="similarity">
    <text evidence="2">Belongs to the amino acid/polyamine transporter 2 family.</text>
</comment>
<dbReference type="Proteomes" id="UP000038010">
    <property type="component" value="Unassembled WGS sequence"/>
</dbReference>
<feature type="transmembrane region" description="Helical" evidence="7">
    <location>
        <begin position="238"/>
        <end position="257"/>
    </location>
</feature>
<comment type="subcellular location">
    <subcellularLocation>
        <location evidence="1">Membrane</location>
        <topology evidence="1">Multi-pass membrane protein</topology>
    </subcellularLocation>
</comment>
<dbReference type="InterPro" id="IPR013057">
    <property type="entry name" value="AA_transpt_TM"/>
</dbReference>
<evidence type="ECO:0000256" key="7">
    <source>
        <dbReference type="SAM" id="Phobius"/>
    </source>
</evidence>
<evidence type="ECO:0000259" key="8">
    <source>
        <dbReference type="Pfam" id="PF01490"/>
    </source>
</evidence>
<gene>
    <name evidence="9" type="ORF">AB675_10882</name>
</gene>
<evidence type="ECO:0000256" key="6">
    <source>
        <dbReference type="SAM" id="MobiDB-lite"/>
    </source>
</evidence>
<evidence type="ECO:0000313" key="9">
    <source>
        <dbReference type="EMBL" id="KPI40829.1"/>
    </source>
</evidence>
<feature type="transmembrane region" description="Helical" evidence="7">
    <location>
        <begin position="386"/>
        <end position="411"/>
    </location>
</feature>
<evidence type="ECO:0000256" key="2">
    <source>
        <dbReference type="ARBA" id="ARBA00008066"/>
    </source>
</evidence>
<comment type="caution">
    <text evidence="9">The sequence shown here is derived from an EMBL/GenBank/DDBJ whole genome shotgun (WGS) entry which is preliminary data.</text>
</comment>
<dbReference type="GO" id="GO:0015179">
    <property type="term" value="F:L-amino acid transmembrane transporter activity"/>
    <property type="evidence" value="ECO:0007669"/>
    <property type="project" value="TreeGrafter"/>
</dbReference>
<feature type="region of interest" description="Disordered" evidence="6">
    <location>
        <begin position="1"/>
        <end position="25"/>
    </location>
</feature>
<dbReference type="VEuPathDB" id="FungiDB:AB675_10882"/>
<dbReference type="STRING" id="1664694.A0A0N0NN07"/>
<keyword evidence="5 7" id="KW-0472">Membrane</keyword>
<feature type="transmembrane region" description="Helical" evidence="7">
    <location>
        <begin position="311"/>
        <end position="331"/>
    </location>
</feature>
<reference evidence="9 10" key="1">
    <citation type="submission" date="2015-06" db="EMBL/GenBank/DDBJ databases">
        <title>Draft genome of the ant-associated black yeast Phialophora attae CBS 131958.</title>
        <authorList>
            <person name="Moreno L.F."/>
            <person name="Stielow B.J."/>
            <person name="de Hoog S."/>
            <person name="Vicente V.A."/>
            <person name="Weiss V.A."/>
            <person name="de Vries M."/>
            <person name="Cruz L.M."/>
            <person name="Souza E.M."/>
        </authorList>
    </citation>
    <scope>NUCLEOTIDE SEQUENCE [LARGE SCALE GENOMIC DNA]</scope>
    <source>
        <strain evidence="9 10">CBS 131958</strain>
    </source>
</reference>
<evidence type="ECO:0000256" key="1">
    <source>
        <dbReference type="ARBA" id="ARBA00004141"/>
    </source>
</evidence>
<feature type="transmembrane region" description="Helical" evidence="7">
    <location>
        <begin position="269"/>
        <end position="291"/>
    </location>
</feature>
<feature type="transmembrane region" description="Helical" evidence="7">
    <location>
        <begin position="423"/>
        <end position="442"/>
    </location>
</feature>
<feature type="transmembrane region" description="Helical" evidence="7">
    <location>
        <begin position="100"/>
        <end position="121"/>
    </location>
</feature>